<evidence type="ECO:0000313" key="1">
    <source>
        <dbReference type="EMBL" id="PZR08614.1"/>
    </source>
</evidence>
<protein>
    <submittedName>
        <fullName evidence="1">Uncharacterized protein</fullName>
    </submittedName>
</protein>
<proteinExistence type="predicted"/>
<name>A0A2W5UZ03_9BACT</name>
<dbReference type="AlphaFoldDB" id="A0A2W5UZ03"/>
<accession>A0A2W5UZ03</accession>
<evidence type="ECO:0000313" key="2">
    <source>
        <dbReference type="Proteomes" id="UP000249061"/>
    </source>
</evidence>
<dbReference type="EMBL" id="QFQP01000024">
    <property type="protein sequence ID" value="PZR08614.1"/>
    <property type="molecule type" value="Genomic_DNA"/>
</dbReference>
<comment type="caution">
    <text evidence="1">The sequence shown here is derived from an EMBL/GenBank/DDBJ whole genome shotgun (WGS) entry which is preliminary data.</text>
</comment>
<reference evidence="1 2" key="1">
    <citation type="submission" date="2017-08" db="EMBL/GenBank/DDBJ databases">
        <title>Infants hospitalized years apart are colonized by the same room-sourced microbial strains.</title>
        <authorList>
            <person name="Brooks B."/>
            <person name="Olm M.R."/>
            <person name="Firek B.A."/>
            <person name="Baker R."/>
            <person name="Thomas B.C."/>
            <person name="Morowitz M.J."/>
            <person name="Banfield J.F."/>
        </authorList>
    </citation>
    <scope>NUCLEOTIDE SEQUENCE [LARGE SCALE GENOMIC DNA]</scope>
    <source>
        <strain evidence="1">S2_003_000_R2_14</strain>
    </source>
</reference>
<sequence length="247" mass="26988">MRVSPRSEGSLAHALLWCRRMTLPLLLAMTLATTCAYEDGDCRDREEAAQALKVYRRSHMEFSFGYLGQWTDETQRALELKSAEGNASVAGRITDPFLGRPSAGAIVSGPMFEVRAVSSYARFTLGARFPFANFRPSDTVSTVDLGGTQHEVLVRSMKLWDLRTGIGFEVPFERVTGFVDALGDVQFMTTQVMIDGAKATYAGTSFGLGVRAGARVQLNHLFFQLAGETTLLGVQRYGGSFMVGAAF</sequence>
<organism evidence="1 2">
    <name type="scientific">Archangium gephyra</name>
    <dbReference type="NCBI Taxonomy" id="48"/>
    <lineage>
        <taxon>Bacteria</taxon>
        <taxon>Pseudomonadati</taxon>
        <taxon>Myxococcota</taxon>
        <taxon>Myxococcia</taxon>
        <taxon>Myxococcales</taxon>
        <taxon>Cystobacterineae</taxon>
        <taxon>Archangiaceae</taxon>
        <taxon>Archangium</taxon>
    </lineage>
</organism>
<gene>
    <name evidence="1" type="ORF">DI536_24230</name>
</gene>
<dbReference type="Proteomes" id="UP000249061">
    <property type="component" value="Unassembled WGS sequence"/>
</dbReference>